<evidence type="ECO:0000313" key="3">
    <source>
        <dbReference type="Proteomes" id="UP000001593"/>
    </source>
</evidence>
<dbReference type="AlphaFoldDB" id="A7SME1"/>
<keyword evidence="1" id="KW-0472">Membrane</keyword>
<keyword evidence="1" id="KW-1133">Transmembrane helix</keyword>
<feature type="transmembrane region" description="Helical" evidence="1">
    <location>
        <begin position="88"/>
        <end position="109"/>
    </location>
</feature>
<dbReference type="HOGENOM" id="CLU_2006607_0_0_1"/>
<keyword evidence="1" id="KW-0812">Transmembrane</keyword>
<gene>
    <name evidence="2" type="ORF">NEMVEDRAFT_v1g233376</name>
</gene>
<accession>A7SME1</accession>
<evidence type="ECO:0000256" key="1">
    <source>
        <dbReference type="SAM" id="Phobius"/>
    </source>
</evidence>
<reference evidence="2 3" key="1">
    <citation type="journal article" date="2007" name="Science">
        <title>Sea anemone genome reveals ancestral eumetazoan gene repertoire and genomic organization.</title>
        <authorList>
            <person name="Putnam N.H."/>
            <person name="Srivastava M."/>
            <person name="Hellsten U."/>
            <person name="Dirks B."/>
            <person name="Chapman J."/>
            <person name="Salamov A."/>
            <person name="Terry A."/>
            <person name="Shapiro H."/>
            <person name="Lindquist E."/>
            <person name="Kapitonov V.V."/>
            <person name="Jurka J."/>
            <person name="Genikhovich G."/>
            <person name="Grigoriev I.V."/>
            <person name="Lucas S.M."/>
            <person name="Steele R.E."/>
            <person name="Finnerty J.R."/>
            <person name="Technau U."/>
            <person name="Martindale M.Q."/>
            <person name="Rokhsar D.S."/>
        </authorList>
    </citation>
    <scope>NUCLEOTIDE SEQUENCE [LARGE SCALE GENOMIC DNA]</scope>
    <source>
        <strain evidence="3">CH2 X CH6</strain>
    </source>
</reference>
<organism evidence="2 3">
    <name type="scientific">Nematostella vectensis</name>
    <name type="common">Starlet sea anemone</name>
    <dbReference type="NCBI Taxonomy" id="45351"/>
    <lineage>
        <taxon>Eukaryota</taxon>
        <taxon>Metazoa</taxon>
        <taxon>Cnidaria</taxon>
        <taxon>Anthozoa</taxon>
        <taxon>Hexacorallia</taxon>
        <taxon>Actiniaria</taxon>
        <taxon>Edwardsiidae</taxon>
        <taxon>Nematostella</taxon>
    </lineage>
</organism>
<protein>
    <submittedName>
        <fullName evidence="2">Uncharacterized protein</fullName>
    </submittedName>
</protein>
<dbReference type="OrthoDB" id="5964883at2759"/>
<name>A7SME1_NEMVE</name>
<proteinExistence type="predicted"/>
<dbReference type="EMBL" id="DS469708">
    <property type="protein sequence ID" value="EDO35110.1"/>
    <property type="molecule type" value="Genomic_DNA"/>
</dbReference>
<keyword evidence="3" id="KW-1185">Reference proteome</keyword>
<dbReference type="Proteomes" id="UP000001593">
    <property type="component" value="Unassembled WGS sequence"/>
</dbReference>
<evidence type="ECO:0000313" key="2">
    <source>
        <dbReference type="EMBL" id="EDO35110.1"/>
    </source>
</evidence>
<dbReference type="KEGG" id="nve:5506483"/>
<dbReference type="InParanoid" id="A7SME1"/>
<sequence>MVTTATSMVTAPTSKTSLTTTLRPALTAKHINITNRTANVVKKLIKIGLLTNGSTTHVHRFLKGQRNNTGVNKKYISTEKSTVDTTPVVIFLVVSSLIMIGVLAIVLILEKIASKSRDTVPNAT</sequence>